<dbReference type="Gene3D" id="3.40.50.720">
    <property type="entry name" value="NAD(P)-binding Rossmann-like Domain"/>
    <property type="match status" value="1"/>
</dbReference>
<dbReference type="EC" id="4.2.1.47" evidence="3"/>
<gene>
    <name evidence="6" type="ORF">S06H3_57621</name>
</gene>
<dbReference type="GO" id="GO:0042351">
    <property type="term" value="P:'de novo' GDP-L-fucose biosynthetic process"/>
    <property type="evidence" value="ECO:0007669"/>
    <property type="project" value="TreeGrafter"/>
</dbReference>
<dbReference type="InterPro" id="IPR016040">
    <property type="entry name" value="NAD(P)-bd_dom"/>
</dbReference>
<dbReference type="PANTHER" id="PTHR43715:SF1">
    <property type="entry name" value="GDP-MANNOSE 4,6 DEHYDRATASE"/>
    <property type="match status" value="1"/>
</dbReference>
<dbReference type="PANTHER" id="PTHR43715">
    <property type="entry name" value="GDP-MANNOSE 4,6-DEHYDRATASE"/>
    <property type="match status" value="1"/>
</dbReference>
<feature type="non-terminal residue" evidence="6">
    <location>
        <position position="221"/>
    </location>
</feature>
<protein>
    <recommendedName>
        <fullName evidence="3">GDP-mannose 4,6-dehydratase</fullName>
        <ecNumber evidence="3">4.2.1.47</ecNumber>
    </recommendedName>
</protein>
<name>X1QC08_9ZZZZ</name>
<keyword evidence="4" id="KW-0456">Lyase</keyword>
<evidence type="ECO:0000259" key="5">
    <source>
        <dbReference type="Pfam" id="PF16363"/>
    </source>
</evidence>
<dbReference type="Pfam" id="PF16363">
    <property type="entry name" value="GDP_Man_Dehyd"/>
    <property type="match status" value="1"/>
</dbReference>
<sequence length="221" mass="24627">DGHSIVEVVEESAPDYVFHLASQSFVPMSWRAPADTMETNAIGTIHLLEAVRQSKCDPVIQVTGSSEEYGMVYPDELPIRETNPLRPLSPYGVSKVAADKLGCQYHLSYGLKTVVTRAFNHTGPRRGDVFVTSNFAKQIAEIEKGLKEPIIYVGNLNAKRDFTDVRDVVKAYWLTVTDCEYGEVYNICSGETRTIQSVLDLLIGMTDKKVAIKQDLSRVRP</sequence>
<feature type="non-terminal residue" evidence="6">
    <location>
        <position position="1"/>
    </location>
</feature>
<dbReference type="EMBL" id="BARV01037205">
    <property type="protein sequence ID" value="GAI48535.1"/>
    <property type="molecule type" value="Genomic_DNA"/>
</dbReference>
<evidence type="ECO:0000256" key="2">
    <source>
        <dbReference type="ARBA" id="ARBA00009263"/>
    </source>
</evidence>
<dbReference type="CDD" id="cd05260">
    <property type="entry name" value="GDP_MD_SDR_e"/>
    <property type="match status" value="1"/>
</dbReference>
<evidence type="ECO:0000256" key="4">
    <source>
        <dbReference type="ARBA" id="ARBA00023239"/>
    </source>
</evidence>
<comment type="similarity">
    <text evidence="2">Belongs to the NAD(P)-dependent epimerase/dehydratase family. GDP-mannose 4,6-dehydratase subfamily.</text>
</comment>
<evidence type="ECO:0000256" key="3">
    <source>
        <dbReference type="ARBA" id="ARBA00011989"/>
    </source>
</evidence>
<feature type="domain" description="NAD(P)-binding" evidence="5">
    <location>
        <begin position="1"/>
        <end position="212"/>
    </location>
</feature>
<evidence type="ECO:0000313" key="6">
    <source>
        <dbReference type="EMBL" id="GAI48535.1"/>
    </source>
</evidence>
<dbReference type="SUPFAM" id="SSF51735">
    <property type="entry name" value="NAD(P)-binding Rossmann-fold domains"/>
    <property type="match status" value="1"/>
</dbReference>
<comment type="caution">
    <text evidence="6">The sequence shown here is derived from an EMBL/GenBank/DDBJ whole genome shotgun (WGS) entry which is preliminary data.</text>
</comment>
<reference evidence="6" key="1">
    <citation type="journal article" date="2014" name="Front. Microbiol.">
        <title>High frequency of phylogenetically diverse reductive dehalogenase-homologous genes in deep subseafloor sedimentary metagenomes.</title>
        <authorList>
            <person name="Kawai M."/>
            <person name="Futagami T."/>
            <person name="Toyoda A."/>
            <person name="Takaki Y."/>
            <person name="Nishi S."/>
            <person name="Hori S."/>
            <person name="Arai W."/>
            <person name="Tsubouchi T."/>
            <person name="Morono Y."/>
            <person name="Uchiyama I."/>
            <person name="Ito T."/>
            <person name="Fujiyama A."/>
            <person name="Inagaki F."/>
            <person name="Takami H."/>
        </authorList>
    </citation>
    <scope>NUCLEOTIDE SEQUENCE</scope>
    <source>
        <strain evidence="6">Expedition CK06-06</strain>
    </source>
</reference>
<dbReference type="AlphaFoldDB" id="X1QC08"/>
<accession>X1QC08</accession>
<comment type="cofactor">
    <cofactor evidence="1">
        <name>NADP(+)</name>
        <dbReference type="ChEBI" id="CHEBI:58349"/>
    </cofactor>
</comment>
<dbReference type="GO" id="GO:0008446">
    <property type="term" value="F:GDP-mannose 4,6-dehydratase activity"/>
    <property type="evidence" value="ECO:0007669"/>
    <property type="project" value="UniProtKB-EC"/>
</dbReference>
<dbReference type="Gene3D" id="3.90.25.10">
    <property type="entry name" value="UDP-galactose 4-epimerase, domain 1"/>
    <property type="match status" value="1"/>
</dbReference>
<dbReference type="InterPro" id="IPR036291">
    <property type="entry name" value="NAD(P)-bd_dom_sf"/>
</dbReference>
<proteinExistence type="inferred from homology"/>
<evidence type="ECO:0000256" key="1">
    <source>
        <dbReference type="ARBA" id="ARBA00001937"/>
    </source>
</evidence>
<dbReference type="InterPro" id="IPR006368">
    <property type="entry name" value="GDP_Man_deHydtase"/>
</dbReference>
<organism evidence="6">
    <name type="scientific">marine sediment metagenome</name>
    <dbReference type="NCBI Taxonomy" id="412755"/>
    <lineage>
        <taxon>unclassified sequences</taxon>
        <taxon>metagenomes</taxon>
        <taxon>ecological metagenomes</taxon>
    </lineage>
</organism>